<dbReference type="EMBL" id="FNHI01000001">
    <property type="protein sequence ID" value="SDL80067.1"/>
    <property type="molecule type" value="Genomic_DNA"/>
</dbReference>
<dbReference type="GO" id="GO:0022857">
    <property type="term" value="F:transmembrane transporter activity"/>
    <property type="evidence" value="ECO:0007669"/>
    <property type="project" value="InterPro"/>
</dbReference>
<evidence type="ECO:0000256" key="4">
    <source>
        <dbReference type="ARBA" id="ARBA00022475"/>
    </source>
</evidence>
<feature type="compositionally biased region" description="Low complexity" evidence="8">
    <location>
        <begin position="45"/>
        <end position="63"/>
    </location>
</feature>
<dbReference type="AlphaFoldDB" id="A0A1G9N1R6"/>
<keyword evidence="7 9" id="KW-0472">Membrane</keyword>
<dbReference type="CDD" id="cd06550">
    <property type="entry name" value="TM_ABC_iron-siderophores_like"/>
    <property type="match status" value="1"/>
</dbReference>
<reference evidence="11" key="1">
    <citation type="submission" date="2016-10" db="EMBL/GenBank/DDBJ databases">
        <authorList>
            <person name="Varghese N."/>
            <person name="Submissions S."/>
        </authorList>
    </citation>
    <scope>NUCLEOTIDE SEQUENCE [LARGE SCALE GENOMIC DNA]</scope>
    <source>
        <strain evidence="11">CGMCC 4.7042</strain>
    </source>
</reference>
<name>A0A1G9N1R6_9ACTN</name>
<sequence>MTGTTDTGTGSKGAGATGSGAASKDGGTGADAAGTSGPGGGLPAGGRATADAGPANGPAAGRQGRRAPIPYPVVFAVLGALVVVTATFGIAVGSIRVPAGQVWGILLHRVHPALADPDWTRVRETIVMDVRLPRVLLAAVVGAGLAVCGTALQALVRNPLADPMLLGVSSGASVGAVAVVVLNVSLFGVFSLPVAAFLGALAALVAVYFLARSGGRMTTVRLVLAGVATAEVLSAVASFLVVTSNDPHKTQSALRWMLGGLAGTTWASVWIPVGAVLLGTAVLLGVCRSLNLLLAGEEAAVALGLDVHRFRGALFTLVALMIGTIVAVSGQIGFVGLIMPHVVRLLVGADHRRALPAAALLGAAFLIAADLAARTLMSPEEIPVGILTALVGGPFFLWLMRRRTA</sequence>
<keyword evidence="3" id="KW-0813">Transport</keyword>
<dbReference type="InterPro" id="IPR037294">
    <property type="entry name" value="ABC_BtuC-like"/>
</dbReference>
<dbReference type="Gene3D" id="1.10.3470.10">
    <property type="entry name" value="ABC transporter involved in vitamin B12 uptake, BtuC"/>
    <property type="match status" value="1"/>
</dbReference>
<dbReference type="GO" id="GO:0005886">
    <property type="term" value="C:plasma membrane"/>
    <property type="evidence" value="ECO:0007669"/>
    <property type="project" value="UniProtKB-SubCell"/>
</dbReference>
<gene>
    <name evidence="10" type="ORF">SAMN05444921_101409</name>
</gene>
<evidence type="ECO:0000313" key="10">
    <source>
        <dbReference type="EMBL" id="SDL80067.1"/>
    </source>
</evidence>
<dbReference type="STRING" id="1196353.SAMN05444921_101409"/>
<feature type="transmembrane region" description="Helical" evidence="9">
    <location>
        <begin position="163"/>
        <end position="184"/>
    </location>
</feature>
<evidence type="ECO:0000256" key="6">
    <source>
        <dbReference type="ARBA" id="ARBA00022989"/>
    </source>
</evidence>
<organism evidence="10 11">
    <name type="scientific">Streptomyces wuyuanensis</name>
    <dbReference type="NCBI Taxonomy" id="1196353"/>
    <lineage>
        <taxon>Bacteria</taxon>
        <taxon>Bacillati</taxon>
        <taxon>Actinomycetota</taxon>
        <taxon>Actinomycetes</taxon>
        <taxon>Kitasatosporales</taxon>
        <taxon>Streptomycetaceae</taxon>
        <taxon>Streptomyces</taxon>
    </lineage>
</organism>
<keyword evidence="5 9" id="KW-0812">Transmembrane</keyword>
<feature type="transmembrane region" description="Helical" evidence="9">
    <location>
        <begin position="71"/>
        <end position="95"/>
    </location>
</feature>
<dbReference type="GO" id="GO:0033214">
    <property type="term" value="P:siderophore-iron import into cell"/>
    <property type="evidence" value="ECO:0007669"/>
    <property type="project" value="TreeGrafter"/>
</dbReference>
<dbReference type="FunFam" id="1.10.3470.10:FF:000001">
    <property type="entry name" value="Vitamin B12 ABC transporter permease BtuC"/>
    <property type="match status" value="1"/>
</dbReference>
<feature type="transmembrane region" description="Helical" evidence="9">
    <location>
        <begin position="314"/>
        <end position="343"/>
    </location>
</feature>
<feature type="transmembrane region" description="Helical" evidence="9">
    <location>
        <begin position="382"/>
        <end position="400"/>
    </location>
</feature>
<keyword evidence="4" id="KW-1003">Cell membrane</keyword>
<feature type="transmembrane region" description="Helical" evidence="9">
    <location>
        <begin position="135"/>
        <end position="156"/>
    </location>
</feature>
<feature type="region of interest" description="Disordered" evidence="8">
    <location>
        <begin position="1"/>
        <end position="63"/>
    </location>
</feature>
<evidence type="ECO:0000256" key="7">
    <source>
        <dbReference type="ARBA" id="ARBA00023136"/>
    </source>
</evidence>
<comment type="subcellular location">
    <subcellularLocation>
        <location evidence="1">Cell membrane</location>
        <topology evidence="1">Multi-pass membrane protein</topology>
    </subcellularLocation>
</comment>
<accession>A0A1G9N1R6</accession>
<evidence type="ECO:0000256" key="3">
    <source>
        <dbReference type="ARBA" id="ARBA00022448"/>
    </source>
</evidence>
<dbReference type="Pfam" id="PF01032">
    <property type="entry name" value="FecCD"/>
    <property type="match status" value="1"/>
</dbReference>
<evidence type="ECO:0000313" key="11">
    <source>
        <dbReference type="Proteomes" id="UP000199063"/>
    </source>
</evidence>
<protein>
    <submittedName>
        <fullName evidence="10">Iron complex transport system permease protein</fullName>
    </submittedName>
</protein>
<dbReference type="PANTHER" id="PTHR30472">
    <property type="entry name" value="FERRIC ENTEROBACTIN TRANSPORT SYSTEM PERMEASE PROTEIN"/>
    <property type="match status" value="1"/>
</dbReference>
<evidence type="ECO:0000256" key="8">
    <source>
        <dbReference type="SAM" id="MobiDB-lite"/>
    </source>
</evidence>
<dbReference type="InterPro" id="IPR000522">
    <property type="entry name" value="ABC_transptr_permease_BtuC"/>
</dbReference>
<feature type="transmembrane region" description="Helical" evidence="9">
    <location>
        <begin position="222"/>
        <end position="241"/>
    </location>
</feature>
<feature type="compositionally biased region" description="Low complexity" evidence="8">
    <location>
        <begin position="19"/>
        <end position="35"/>
    </location>
</feature>
<evidence type="ECO:0000256" key="5">
    <source>
        <dbReference type="ARBA" id="ARBA00022692"/>
    </source>
</evidence>
<evidence type="ECO:0000256" key="1">
    <source>
        <dbReference type="ARBA" id="ARBA00004651"/>
    </source>
</evidence>
<keyword evidence="6 9" id="KW-1133">Transmembrane helix</keyword>
<keyword evidence="11" id="KW-1185">Reference proteome</keyword>
<dbReference type="Proteomes" id="UP000199063">
    <property type="component" value="Unassembled WGS sequence"/>
</dbReference>
<proteinExistence type="inferred from homology"/>
<dbReference type="PANTHER" id="PTHR30472:SF67">
    <property type="entry name" value="PERMEASE OF ABC TRANSPORTER-RELATED"/>
    <property type="match status" value="1"/>
</dbReference>
<evidence type="ECO:0000256" key="2">
    <source>
        <dbReference type="ARBA" id="ARBA00007935"/>
    </source>
</evidence>
<evidence type="ECO:0000256" key="9">
    <source>
        <dbReference type="SAM" id="Phobius"/>
    </source>
</evidence>
<dbReference type="SUPFAM" id="SSF81345">
    <property type="entry name" value="ABC transporter involved in vitamin B12 uptake, BtuC"/>
    <property type="match status" value="1"/>
</dbReference>
<comment type="similarity">
    <text evidence="2">Belongs to the binding-protein-dependent transport system permease family. FecCD subfamily.</text>
</comment>
<feature type="transmembrane region" description="Helical" evidence="9">
    <location>
        <begin position="190"/>
        <end position="210"/>
    </location>
</feature>